<dbReference type="EMBL" id="VOHT01000027">
    <property type="protein sequence ID" value="TWV42730.1"/>
    <property type="molecule type" value="Genomic_DNA"/>
</dbReference>
<gene>
    <name evidence="4" type="ORF">FSA03_24930</name>
    <name evidence="3" type="ORF">FSA03_25005</name>
    <name evidence="2" type="ORF">FSA06_24950</name>
    <name evidence="1" type="ORF">FSA06_25030</name>
</gene>
<evidence type="ECO:0000313" key="2">
    <source>
        <dbReference type="EMBL" id="TWV35896.1"/>
    </source>
</evidence>
<reference evidence="4 6" key="1">
    <citation type="submission" date="2019-07" db="EMBL/GenBank/DDBJ databases">
        <title>Genome Sequencing of Bacteroides fragilis.</title>
        <authorList>
            <person name="Pinto K.M."/>
            <person name="Ruoff K.L."/>
            <person name="Price C.E."/>
            <person name="Valls R.A."/>
            <person name="O'Toole G.A."/>
        </authorList>
    </citation>
    <scope>NUCLEOTIDE SEQUENCE [LARGE SCALE GENOMIC DNA]</scope>
    <source>
        <strain evidence="4 6">AD135F_3B</strain>
    </source>
</reference>
<reference evidence="1 5" key="2">
    <citation type="submission" date="2019-07" db="EMBL/GenBank/DDBJ databases">
        <title>Genome sequencing of Bacteroides fragilis.</title>
        <authorList>
            <person name="Galasyn E.V."/>
            <person name="Ruoff K.L."/>
            <person name="Price C.E."/>
            <person name="Valls R.A."/>
            <person name="O'Toole G.A."/>
        </authorList>
    </citation>
    <scope>NUCLEOTIDE SEQUENCE [LARGE SCALE GENOMIC DNA]</scope>
    <source>
        <strain evidence="1 5">AD135F_1B</strain>
    </source>
</reference>
<organism evidence="4 6">
    <name type="scientific">Bacteroides fragilis</name>
    <dbReference type="NCBI Taxonomy" id="817"/>
    <lineage>
        <taxon>Bacteria</taxon>
        <taxon>Pseudomonadati</taxon>
        <taxon>Bacteroidota</taxon>
        <taxon>Bacteroidia</taxon>
        <taxon>Bacteroidales</taxon>
        <taxon>Bacteroidaceae</taxon>
        <taxon>Bacteroides</taxon>
    </lineage>
</organism>
<evidence type="ECO:0000313" key="4">
    <source>
        <dbReference type="EMBL" id="TWV42730.1"/>
    </source>
</evidence>
<protein>
    <submittedName>
        <fullName evidence="4">Uncharacterized protein</fullName>
    </submittedName>
</protein>
<dbReference type="Proteomes" id="UP000315444">
    <property type="component" value="Unassembled WGS sequence"/>
</dbReference>
<dbReference type="RefSeq" id="WP_146333310.1">
    <property type="nucleotide sequence ID" value="NZ_VOHT01000027.1"/>
</dbReference>
<evidence type="ECO:0000313" key="6">
    <source>
        <dbReference type="Proteomes" id="UP000319026"/>
    </source>
</evidence>
<accession>A0A5C6J3Z3</accession>
<name>A0A5C6J3Z3_BACFG</name>
<evidence type="ECO:0000313" key="5">
    <source>
        <dbReference type="Proteomes" id="UP000315444"/>
    </source>
</evidence>
<sequence length="95" mass="10405">MLKSLNFKKQGDAYISDPVQLTSDAGLHLEFPYSPAPSDIRLLQSMTGGGYVCFKEDKNFLGDSYDTAITGVIPGMFVKVCCSRYPVSCQILVSE</sequence>
<evidence type="ECO:0000313" key="3">
    <source>
        <dbReference type="EMBL" id="TWV42649.1"/>
    </source>
</evidence>
<evidence type="ECO:0000313" key="1">
    <source>
        <dbReference type="EMBL" id="TWV35552.1"/>
    </source>
</evidence>
<dbReference type="Proteomes" id="UP000319026">
    <property type="component" value="Unassembled WGS sequence"/>
</dbReference>
<dbReference type="EMBL" id="VOHV01000027">
    <property type="protein sequence ID" value="TWV35896.1"/>
    <property type="molecule type" value="Genomic_DNA"/>
</dbReference>
<dbReference type="AlphaFoldDB" id="A0A5C6J3Z3"/>
<dbReference type="EMBL" id="VOHT01000030">
    <property type="protein sequence ID" value="TWV42649.1"/>
    <property type="molecule type" value="Genomic_DNA"/>
</dbReference>
<dbReference type="EMBL" id="VOHV01000030">
    <property type="protein sequence ID" value="TWV35552.1"/>
    <property type="molecule type" value="Genomic_DNA"/>
</dbReference>
<comment type="caution">
    <text evidence="4">The sequence shown here is derived from an EMBL/GenBank/DDBJ whole genome shotgun (WGS) entry which is preliminary data.</text>
</comment>
<proteinExistence type="predicted"/>